<comment type="subcellular location">
    <subcellularLocation>
        <location evidence="1">Cell outer membrane</location>
        <topology evidence="1">Multi-pass membrane protein</topology>
    </subcellularLocation>
</comment>
<evidence type="ECO:0000256" key="8">
    <source>
        <dbReference type="ARBA" id="ARBA00023237"/>
    </source>
</evidence>
<feature type="chain" id="PRO_5011992836" description="PapC N-terminal domain-containing protein" evidence="9">
    <location>
        <begin position="25"/>
        <end position="810"/>
    </location>
</feature>
<keyword evidence="7" id="KW-0472">Membrane</keyword>
<evidence type="ECO:0000256" key="7">
    <source>
        <dbReference type="ARBA" id="ARBA00023136"/>
    </source>
</evidence>
<reference evidence="11 12" key="1">
    <citation type="submission" date="2016-01" db="EMBL/GenBank/DDBJ databases">
        <authorList>
            <person name="Oliw E.H."/>
        </authorList>
    </citation>
    <scope>NUCLEOTIDE SEQUENCE [LARGE SCALE GENOMIC DNA]</scope>
    <source>
        <strain evidence="11 12">FRB97</strain>
    </source>
</reference>
<accession>A0A250AZ10</accession>
<dbReference type="InterPro" id="IPR042186">
    <property type="entry name" value="FimD_plug_dom"/>
</dbReference>
<comment type="similarity">
    <text evidence="2">Belongs to the fimbrial export usher family.</text>
</comment>
<keyword evidence="6 9" id="KW-0732">Signal</keyword>
<organism evidence="11 12">
    <name type="scientific">Gibbsiella quercinecans</name>
    <dbReference type="NCBI Taxonomy" id="929813"/>
    <lineage>
        <taxon>Bacteria</taxon>
        <taxon>Pseudomonadati</taxon>
        <taxon>Pseudomonadota</taxon>
        <taxon>Gammaproteobacteria</taxon>
        <taxon>Enterobacterales</taxon>
        <taxon>Yersiniaceae</taxon>
        <taxon>Gibbsiella</taxon>
    </lineage>
</organism>
<evidence type="ECO:0000256" key="4">
    <source>
        <dbReference type="ARBA" id="ARBA00022452"/>
    </source>
</evidence>
<evidence type="ECO:0000259" key="10">
    <source>
        <dbReference type="Pfam" id="PF13954"/>
    </source>
</evidence>
<dbReference type="InterPro" id="IPR025885">
    <property type="entry name" value="PapC_N"/>
</dbReference>
<dbReference type="PANTHER" id="PTHR30451">
    <property type="entry name" value="OUTER MEMBRANE USHER PROTEIN"/>
    <property type="match status" value="1"/>
</dbReference>
<keyword evidence="8" id="KW-0998">Cell outer membrane</keyword>
<evidence type="ECO:0000313" key="12">
    <source>
        <dbReference type="Proteomes" id="UP000217182"/>
    </source>
</evidence>
<keyword evidence="4" id="KW-1134">Transmembrane beta strand</keyword>
<dbReference type="Pfam" id="PF00577">
    <property type="entry name" value="Usher"/>
    <property type="match status" value="1"/>
</dbReference>
<dbReference type="RefSeq" id="WP_165907070.1">
    <property type="nucleotide sequence ID" value="NZ_CP014136.1"/>
</dbReference>
<keyword evidence="12" id="KW-1185">Reference proteome</keyword>
<dbReference type="Gene3D" id="2.60.40.3110">
    <property type="match status" value="1"/>
</dbReference>
<dbReference type="Gene3D" id="3.10.20.410">
    <property type="match status" value="1"/>
</dbReference>
<evidence type="ECO:0000313" key="11">
    <source>
        <dbReference type="EMBL" id="ATA19144.1"/>
    </source>
</evidence>
<evidence type="ECO:0000256" key="5">
    <source>
        <dbReference type="ARBA" id="ARBA00022692"/>
    </source>
</evidence>
<feature type="signal peptide" evidence="9">
    <location>
        <begin position="1"/>
        <end position="24"/>
    </location>
</feature>
<dbReference type="PROSITE" id="PS51257">
    <property type="entry name" value="PROKAR_LIPOPROTEIN"/>
    <property type="match status" value="1"/>
</dbReference>
<dbReference type="InterPro" id="IPR000015">
    <property type="entry name" value="Fimb_usher"/>
</dbReference>
<dbReference type="AlphaFoldDB" id="A0A250AZ10"/>
<dbReference type="EMBL" id="CP014136">
    <property type="protein sequence ID" value="ATA19144.1"/>
    <property type="molecule type" value="Genomic_DNA"/>
</dbReference>
<dbReference type="GO" id="GO:0009279">
    <property type="term" value="C:cell outer membrane"/>
    <property type="evidence" value="ECO:0007669"/>
    <property type="project" value="UniProtKB-SubCell"/>
</dbReference>
<gene>
    <name evidence="11" type="ORF">AWC35_07155</name>
</gene>
<dbReference type="GO" id="GO:0015473">
    <property type="term" value="F:fimbrial usher porin activity"/>
    <property type="evidence" value="ECO:0007669"/>
    <property type="project" value="InterPro"/>
</dbReference>
<evidence type="ECO:0000256" key="3">
    <source>
        <dbReference type="ARBA" id="ARBA00022448"/>
    </source>
</evidence>
<evidence type="ECO:0000256" key="2">
    <source>
        <dbReference type="ARBA" id="ARBA00008064"/>
    </source>
</evidence>
<proteinExistence type="inferred from homology"/>
<keyword evidence="3" id="KW-0813">Transport</keyword>
<name>A0A250AZ10_9GAMM</name>
<dbReference type="InterPro" id="IPR037224">
    <property type="entry name" value="PapC_N_sf"/>
</dbReference>
<dbReference type="Pfam" id="PF13954">
    <property type="entry name" value="PapC_N"/>
    <property type="match status" value="1"/>
</dbReference>
<dbReference type="Gene3D" id="2.60.40.2610">
    <property type="entry name" value="Outer membrane usher protein FimD, plug domain"/>
    <property type="match status" value="1"/>
</dbReference>
<evidence type="ECO:0000256" key="1">
    <source>
        <dbReference type="ARBA" id="ARBA00004571"/>
    </source>
</evidence>
<dbReference type="GO" id="GO:0009297">
    <property type="term" value="P:pilus assembly"/>
    <property type="evidence" value="ECO:0007669"/>
    <property type="project" value="InterPro"/>
</dbReference>
<dbReference type="PANTHER" id="PTHR30451:SF5">
    <property type="entry name" value="SLR0019 PROTEIN"/>
    <property type="match status" value="1"/>
</dbReference>
<protein>
    <recommendedName>
        <fullName evidence="10">PapC N-terminal domain-containing protein</fullName>
    </recommendedName>
</protein>
<evidence type="ECO:0000256" key="9">
    <source>
        <dbReference type="SAM" id="SignalP"/>
    </source>
</evidence>
<dbReference type="KEGG" id="gqu:AWC35_07155"/>
<feature type="domain" description="PapC N-terminal" evidence="10">
    <location>
        <begin position="27"/>
        <end position="160"/>
    </location>
</feature>
<keyword evidence="5" id="KW-0812">Transmembrane</keyword>
<sequence length="810" mass="89415">MKICNRLTIILLLSGATFSCSVLAAAEFDQSFMVGTSAKALSQAQKSTISPGIYSADVFVNKEWKGKYDVKIDADGAVYVNAGYLNNLDIKTLLLAEQRNAAEWVLLVQYLEQRAVVFHRDSLRLEITVPQADIIAHDKNWLPPELWDKGISGLYTNYNMLYSQSRYRNSGDDQSYLYLSLNSGLNLADWHFRDNSYYYRRQNAEAKWVNRSRYLEKSLPAINAIATLGDNYSNADWFDSFDFRGLGVKKDLTMLPDSYRTYMPVIKGTADSNAVIKVLQDGKIIYQQSVPAGPFIVADLMPTGSRSDLNLVIENANGTTSSSFIPYSAASSMLRSGSSDWLFNAGQLRTDSLLDKSYFSQAEYSLGVNNYLTLAAGSILSSRYKSGLIGASVLVPYAGTLSASVEQAALQAAQNKASGSKSRIAWNRYFSANTNVTVSLIHKKPDYLTLNESDSISQYISNKIGYQAQEKNSLSISVDQRLPEGYGTLSASIYTVDYWNTQDKSKQYSLGWSNSYNNISWTLNAGRRLYSQGYTFGLDDAQDIDVKYYDESYASLSLSIPISIFERASSISSSLTTEGRKYSSSSLSWNQQYADNLRYNLSVKNSQQEKTTAGGYVSYDSPFANLTGNVTKGSNYSQYGVGATGSILASQYGVLTSPRTGSNFVIIDAPGVSGAKVNGNESFTTNSSGKTLIPYAKAWRKNSYYLRSEAGNDVLGNIKQIAPWKGSISYVKYITDTRQTFSLRAVDSRGEPLSFGSSIFDKKGRELGYVAQGSLIYIKANTLPDYILIKAEDDSCVVRNATITGKNICK</sequence>
<dbReference type="Proteomes" id="UP000217182">
    <property type="component" value="Chromosome"/>
</dbReference>
<dbReference type="SUPFAM" id="SSF141729">
    <property type="entry name" value="FimD N-terminal domain-like"/>
    <property type="match status" value="1"/>
</dbReference>
<evidence type="ECO:0000256" key="6">
    <source>
        <dbReference type="ARBA" id="ARBA00022729"/>
    </source>
</evidence>